<keyword evidence="8 13" id="KW-0378">Hydrolase</keyword>
<dbReference type="InterPro" id="IPR036279">
    <property type="entry name" value="5-3_exonuclease_C_sf"/>
</dbReference>
<comment type="cofactor">
    <cofactor evidence="13">
        <name>Mg(2+)</name>
        <dbReference type="ChEBI" id="CHEBI:18420"/>
    </cofactor>
    <text evidence="13">Binds 2 magnesium ions per subunit. They probably participate in the reaction catalyzed by the enzyme. May bind an additional third magnesium ion after substrate binding.</text>
</comment>
<dbReference type="Gene3D" id="3.40.50.1010">
    <property type="entry name" value="5'-nuclease"/>
    <property type="match status" value="1"/>
</dbReference>
<dbReference type="FunFam" id="3.40.50.1010:FF:000002">
    <property type="entry name" value="Exonuclease 1, putative"/>
    <property type="match status" value="1"/>
</dbReference>
<evidence type="ECO:0000256" key="4">
    <source>
        <dbReference type="ARBA" id="ARBA00022722"/>
    </source>
</evidence>
<dbReference type="InterPro" id="IPR006085">
    <property type="entry name" value="XPG_DNA_repair_N"/>
</dbReference>
<dbReference type="Pfam" id="PF00752">
    <property type="entry name" value="XPG_N"/>
    <property type="match status" value="1"/>
</dbReference>
<evidence type="ECO:0000256" key="8">
    <source>
        <dbReference type="ARBA" id="ARBA00022801"/>
    </source>
</evidence>
<evidence type="ECO:0000256" key="11">
    <source>
        <dbReference type="ARBA" id="ARBA00023204"/>
    </source>
</evidence>
<dbReference type="InterPro" id="IPR006084">
    <property type="entry name" value="XPG/Rad2"/>
</dbReference>
<sequence>MGIKALLSVVHPACRPSHVSEFSGMRVAVDASSWLHKAAFGCSDMIARGLQSDLHITYCMKRVQMLLHNGVHVVLVFDGANLPAKSETNAVRNERRRSMKEQGKKLAAAGKFKEAADCFRLATEVTFDVVVDVIKACQGLANVACLVAPYEADAQLCYLSKAGLIDLVISEDSDLIPFGCTKVLFKMDIYGNGQLYEQEKLHLALQISIEKFDFAKFRRSCILSGCDYVSNLPGVGIRKAMKFFSKVTSCDPRKFLKMIPIYLCMPKLVISADYIERFIEAENTFLYQVVFDPTKRYQVPLNPYPDGADSSHFPYAGCICQAEVAILLAAGNLNPHNMGFSPLPSQAEPEKNVVTSSESPQSSTCAFVFETTTKKVVCAEKNEAKEDESENDSFCHSNYSMYLSESTDDTACELKRKVEGPFSAEPTVGCLKSSNVVRSSYFVNSCEDTQGERRFNPFKALSDTDLLKAEPNADAMFSSLSSPEQKRICCESAPSVGAVTERGKRVPNRVGRSEICSRNLFRYFTRMPSQGE</sequence>
<dbReference type="GO" id="GO:0006310">
    <property type="term" value="P:DNA recombination"/>
    <property type="evidence" value="ECO:0007669"/>
    <property type="project" value="TreeGrafter"/>
</dbReference>
<reference evidence="17" key="1">
    <citation type="submission" date="2019-12" db="UniProtKB">
        <authorList>
            <consortium name="WormBaseParasite"/>
        </authorList>
    </citation>
    <scope>IDENTIFICATION</scope>
</reference>
<keyword evidence="5 13" id="KW-0479">Metal-binding</keyword>
<dbReference type="EC" id="3.1.-.-" evidence="13"/>
<evidence type="ECO:0000256" key="13">
    <source>
        <dbReference type="RuleBase" id="RU910737"/>
    </source>
</evidence>
<dbReference type="SMART" id="SM00485">
    <property type="entry name" value="XPGN"/>
    <property type="match status" value="1"/>
</dbReference>
<dbReference type="GO" id="GO:0035312">
    <property type="term" value="F:5'-3' DNA exonuclease activity"/>
    <property type="evidence" value="ECO:0007669"/>
    <property type="project" value="UniProtKB-UniRule"/>
</dbReference>
<dbReference type="InterPro" id="IPR006086">
    <property type="entry name" value="XPG-I_dom"/>
</dbReference>
<dbReference type="SUPFAM" id="SSF88723">
    <property type="entry name" value="PIN domain-like"/>
    <property type="match status" value="1"/>
</dbReference>
<dbReference type="InterPro" id="IPR008918">
    <property type="entry name" value="HhH2"/>
</dbReference>
<evidence type="ECO:0000313" key="17">
    <source>
        <dbReference type="WBParaSite" id="TMUE_3000013005.1"/>
    </source>
</evidence>
<dbReference type="GO" id="GO:0046872">
    <property type="term" value="F:metal ion binding"/>
    <property type="evidence" value="ECO:0007669"/>
    <property type="project" value="UniProtKB-UniRule"/>
</dbReference>
<keyword evidence="16" id="KW-1185">Reference proteome</keyword>
<dbReference type="AlphaFoldDB" id="A0A5S6R0J5"/>
<comment type="subcellular location">
    <subcellularLocation>
        <location evidence="1 13">Nucleus</location>
    </subcellularLocation>
</comment>
<dbReference type="GO" id="GO:0017108">
    <property type="term" value="F:5'-flap endonuclease activity"/>
    <property type="evidence" value="ECO:0007669"/>
    <property type="project" value="TreeGrafter"/>
</dbReference>
<dbReference type="WBParaSite" id="TMUE_3000013005.1">
    <property type="protein sequence ID" value="TMUE_3000013005.1"/>
    <property type="gene ID" value="WBGene00287066"/>
</dbReference>
<evidence type="ECO:0000256" key="1">
    <source>
        <dbReference type="ARBA" id="ARBA00004123"/>
    </source>
</evidence>
<dbReference type="GO" id="GO:0003677">
    <property type="term" value="F:DNA binding"/>
    <property type="evidence" value="ECO:0007669"/>
    <property type="project" value="UniProtKB-UniRule"/>
</dbReference>
<dbReference type="InterPro" id="IPR044752">
    <property type="entry name" value="PIN-like_EXO1"/>
</dbReference>
<dbReference type="Gene3D" id="1.10.150.20">
    <property type="entry name" value="5' to 3' exonuclease, C-terminal subdomain"/>
    <property type="match status" value="1"/>
</dbReference>
<evidence type="ECO:0000256" key="5">
    <source>
        <dbReference type="ARBA" id="ARBA00022723"/>
    </source>
</evidence>
<dbReference type="SMART" id="SM00484">
    <property type="entry name" value="XPGI"/>
    <property type="match status" value="1"/>
</dbReference>
<dbReference type="GO" id="GO:0006298">
    <property type="term" value="P:mismatch repair"/>
    <property type="evidence" value="ECO:0007669"/>
    <property type="project" value="TreeGrafter"/>
</dbReference>
<evidence type="ECO:0000256" key="9">
    <source>
        <dbReference type="ARBA" id="ARBA00022842"/>
    </source>
</evidence>
<comment type="similarity">
    <text evidence="2 13">Belongs to the XPG/RAD2 endonuclease family. EXO1 subfamily.</text>
</comment>
<dbReference type="FunFam" id="1.10.150.20:FF:000011">
    <property type="entry name" value="exonuclease 1"/>
    <property type="match status" value="1"/>
</dbReference>
<keyword evidence="7 13" id="KW-0228">DNA excision</keyword>
<name>A0A5S6R0J5_TRIMR</name>
<accession>A0A5S6R0J5</accession>
<keyword evidence="9 13" id="KW-0460">Magnesium</keyword>
<keyword evidence="10 13" id="KW-0267">Excision nuclease</keyword>
<evidence type="ECO:0000313" key="16">
    <source>
        <dbReference type="Proteomes" id="UP000046395"/>
    </source>
</evidence>
<feature type="domain" description="XPG-I" evidence="14">
    <location>
        <begin position="139"/>
        <end position="209"/>
    </location>
</feature>
<dbReference type="PRINTS" id="PR00853">
    <property type="entry name" value="XPGRADSUPER"/>
</dbReference>
<dbReference type="SMART" id="SM00279">
    <property type="entry name" value="HhH2"/>
    <property type="match status" value="1"/>
</dbReference>
<dbReference type="STRING" id="70415.A0A5S6R0J5"/>
<feature type="domain" description="XPG N-terminal" evidence="15">
    <location>
        <begin position="1"/>
        <end position="99"/>
    </location>
</feature>
<dbReference type="GO" id="GO:0005634">
    <property type="term" value="C:nucleus"/>
    <property type="evidence" value="ECO:0007669"/>
    <property type="project" value="UniProtKB-SubCell"/>
</dbReference>
<keyword evidence="6 13" id="KW-0227">DNA damage</keyword>
<evidence type="ECO:0000256" key="10">
    <source>
        <dbReference type="ARBA" id="ARBA00022881"/>
    </source>
</evidence>
<dbReference type="Proteomes" id="UP000046395">
    <property type="component" value="Unassembled WGS sequence"/>
</dbReference>
<evidence type="ECO:0000256" key="7">
    <source>
        <dbReference type="ARBA" id="ARBA00022769"/>
    </source>
</evidence>
<evidence type="ECO:0000256" key="2">
    <source>
        <dbReference type="ARBA" id="ARBA00010563"/>
    </source>
</evidence>
<keyword evidence="11 13" id="KW-0234">DNA repair</keyword>
<protein>
    <recommendedName>
        <fullName evidence="3 13">Exonuclease 1</fullName>
        <ecNumber evidence="13">3.1.-.-</ecNumber>
    </recommendedName>
</protein>
<evidence type="ECO:0000259" key="15">
    <source>
        <dbReference type="SMART" id="SM00485"/>
    </source>
</evidence>
<dbReference type="Pfam" id="PF00867">
    <property type="entry name" value="XPG_I"/>
    <property type="match status" value="1"/>
</dbReference>
<keyword evidence="4 13" id="KW-0540">Nuclease</keyword>
<dbReference type="PANTHER" id="PTHR11081">
    <property type="entry name" value="FLAP ENDONUCLEASE FAMILY MEMBER"/>
    <property type="match status" value="1"/>
</dbReference>
<dbReference type="InterPro" id="IPR029060">
    <property type="entry name" value="PIN-like_dom_sf"/>
</dbReference>
<keyword evidence="13" id="KW-0269">Exonuclease</keyword>
<evidence type="ECO:0000259" key="14">
    <source>
        <dbReference type="SMART" id="SM00484"/>
    </source>
</evidence>
<evidence type="ECO:0000256" key="12">
    <source>
        <dbReference type="ARBA" id="ARBA00023242"/>
    </source>
</evidence>
<evidence type="ECO:0000256" key="6">
    <source>
        <dbReference type="ARBA" id="ARBA00022763"/>
    </source>
</evidence>
<evidence type="ECO:0000256" key="3">
    <source>
        <dbReference type="ARBA" id="ARBA00020324"/>
    </source>
</evidence>
<dbReference type="SUPFAM" id="SSF47807">
    <property type="entry name" value="5' to 3' exonuclease, C-terminal subdomain"/>
    <property type="match status" value="1"/>
</dbReference>
<proteinExistence type="inferred from homology"/>
<comment type="function">
    <text evidence="13">5'-&gt;3' double-stranded DNA exonuclease which may also possess a cryptic 3'-&gt;5' double-stranded DNA exonuclease activity. Functions in DNA mismatch repair.</text>
</comment>
<keyword evidence="13" id="KW-0238">DNA-binding</keyword>
<keyword evidence="12 13" id="KW-0539">Nucleus</keyword>
<dbReference type="CDD" id="cd09857">
    <property type="entry name" value="PIN_EXO1"/>
    <property type="match status" value="1"/>
</dbReference>
<dbReference type="PANTHER" id="PTHR11081:SF8">
    <property type="entry name" value="EXONUCLEASE 1"/>
    <property type="match status" value="1"/>
</dbReference>
<organism evidence="16 17">
    <name type="scientific">Trichuris muris</name>
    <name type="common">Mouse whipworm</name>
    <dbReference type="NCBI Taxonomy" id="70415"/>
    <lineage>
        <taxon>Eukaryota</taxon>
        <taxon>Metazoa</taxon>
        <taxon>Ecdysozoa</taxon>
        <taxon>Nematoda</taxon>
        <taxon>Enoplea</taxon>
        <taxon>Dorylaimia</taxon>
        <taxon>Trichinellida</taxon>
        <taxon>Trichuridae</taxon>
        <taxon>Trichuris</taxon>
    </lineage>
</organism>